<evidence type="ECO:0000256" key="1">
    <source>
        <dbReference type="SAM" id="MobiDB-lite"/>
    </source>
</evidence>
<name>A0A2X0N883_9BASI</name>
<keyword evidence="3" id="KW-1185">Reference proteome</keyword>
<organism evidence="2 3">
    <name type="scientific">Microbotryum saponariae</name>
    <dbReference type="NCBI Taxonomy" id="289078"/>
    <lineage>
        <taxon>Eukaryota</taxon>
        <taxon>Fungi</taxon>
        <taxon>Dikarya</taxon>
        <taxon>Basidiomycota</taxon>
        <taxon>Pucciniomycotina</taxon>
        <taxon>Microbotryomycetes</taxon>
        <taxon>Microbotryales</taxon>
        <taxon>Microbotryaceae</taxon>
        <taxon>Microbotryum</taxon>
    </lineage>
</organism>
<reference evidence="3" key="1">
    <citation type="submission" date="2016-10" db="EMBL/GenBank/DDBJ databases">
        <authorList>
            <person name="Jeantristanb JTB J.-T."/>
            <person name="Ricardo R."/>
        </authorList>
    </citation>
    <scope>NUCLEOTIDE SEQUENCE [LARGE SCALE GENOMIC DNA]</scope>
</reference>
<dbReference type="Proteomes" id="UP000249723">
    <property type="component" value="Unassembled WGS sequence"/>
</dbReference>
<dbReference type="EMBL" id="FMWP01000060">
    <property type="protein sequence ID" value="SCZ94970.1"/>
    <property type="molecule type" value="Genomic_DNA"/>
</dbReference>
<evidence type="ECO:0000313" key="2">
    <source>
        <dbReference type="EMBL" id="SCZ94970.1"/>
    </source>
</evidence>
<gene>
    <name evidence="2" type="ORF">BZ3500_MVSOF-1268-A1-R1_CHR11-3G03513</name>
</gene>
<proteinExistence type="predicted"/>
<sequence>MQQLTCTLHHLHGVQRSPKETETHVATSPTLLPVVHSRTLTGNVNADFGRFREESRTSKSFDGLSERSPVYPKTRNQYQLK</sequence>
<protein>
    <submittedName>
        <fullName evidence="2">BZ3500_MvSof-1268-A1-R1_Chr11-3g03513 protein</fullName>
    </submittedName>
</protein>
<dbReference type="AlphaFoldDB" id="A0A2X0N883"/>
<evidence type="ECO:0000313" key="3">
    <source>
        <dbReference type="Proteomes" id="UP000249723"/>
    </source>
</evidence>
<feature type="region of interest" description="Disordered" evidence="1">
    <location>
        <begin position="54"/>
        <end position="81"/>
    </location>
</feature>
<accession>A0A2X0N883</accession>